<keyword evidence="2" id="KW-1185">Reference proteome</keyword>
<reference evidence="1 2" key="1">
    <citation type="submission" date="2024-01" db="EMBL/GenBank/DDBJ databases">
        <title>Genome assemblies of Stephania.</title>
        <authorList>
            <person name="Yang L."/>
        </authorList>
    </citation>
    <scope>NUCLEOTIDE SEQUENCE [LARGE SCALE GENOMIC DNA]</scope>
    <source>
        <strain evidence="1">JXDWG</strain>
        <tissue evidence="1">Leaf</tissue>
    </source>
</reference>
<dbReference type="AlphaFoldDB" id="A0AAP0LAE8"/>
<evidence type="ECO:0000313" key="2">
    <source>
        <dbReference type="Proteomes" id="UP001419268"/>
    </source>
</evidence>
<gene>
    <name evidence="1" type="ORF">Scep_001271</name>
</gene>
<proteinExistence type="predicted"/>
<comment type="caution">
    <text evidence="1">The sequence shown here is derived from an EMBL/GenBank/DDBJ whole genome shotgun (WGS) entry which is preliminary data.</text>
</comment>
<dbReference type="Proteomes" id="UP001419268">
    <property type="component" value="Unassembled WGS sequence"/>
</dbReference>
<accession>A0AAP0LAE8</accession>
<dbReference type="EMBL" id="JBBNAG010000001">
    <property type="protein sequence ID" value="KAK9166080.1"/>
    <property type="molecule type" value="Genomic_DNA"/>
</dbReference>
<sequence length="97" mass="10978">MPTEQKYSNNIPCGKWVVDLSWKKLLVSTSHTDPILQGIPWKACSKTVTWWSVLRSELGRYSGVDTEHLGSLWLLNCHVPQVAGSLWPPFELSRTLA</sequence>
<protein>
    <submittedName>
        <fullName evidence="1">Uncharacterized protein</fullName>
    </submittedName>
</protein>
<name>A0AAP0LAE8_9MAGN</name>
<organism evidence="1 2">
    <name type="scientific">Stephania cephalantha</name>
    <dbReference type="NCBI Taxonomy" id="152367"/>
    <lineage>
        <taxon>Eukaryota</taxon>
        <taxon>Viridiplantae</taxon>
        <taxon>Streptophyta</taxon>
        <taxon>Embryophyta</taxon>
        <taxon>Tracheophyta</taxon>
        <taxon>Spermatophyta</taxon>
        <taxon>Magnoliopsida</taxon>
        <taxon>Ranunculales</taxon>
        <taxon>Menispermaceae</taxon>
        <taxon>Menispermoideae</taxon>
        <taxon>Cissampelideae</taxon>
        <taxon>Stephania</taxon>
    </lineage>
</organism>
<evidence type="ECO:0000313" key="1">
    <source>
        <dbReference type="EMBL" id="KAK9166080.1"/>
    </source>
</evidence>